<sequence>MAHMPCNQLLDLIFTSSFASNWWSIKPLCEYTQRPDACLKEVLLAITSLNRSGEYNGMLEFQFSQDLFFRSEGSNLDQVLFQKESPVIWGWMNMTRTKTKTRMTTWRKFKIFVSQISLTAFF</sequence>
<dbReference type="InterPro" id="IPR036388">
    <property type="entry name" value="WH-like_DNA-bd_sf"/>
</dbReference>
<dbReference type="InterPro" id="IPR040450">
    <property type="entry name" value="TFIIF_beta_HTH"/>
</dbReference>
<evidence type="ECO:0000313" key="3">
    <source>
        <dbReference type="Proteomes" id="UP000823399"/>
    </source>
</evidence>
<organism evidence="2 3">
    <name type="scientific">Suillus discolor</name>
    <dbReference type="NCBI Taxonomy" id="1912936"/>
    <lineage>
        <taxon>Eukaryota</taxon>
        <taxon>Fungi</taxon>
        <taxon>Dikarya</taxon>
        <taxon>Basidiomycota</taxon>
        <taxon>Agaricomycotina</taxon>
        <taxon>Agaricomycetes</taxon>
        <taxon>Agaricomycetidae</taxon>
        <taxon>Boletales</taxon>
        <taxon>Suillineae</taxon>
        <taxon>Suillaceae</taxon>
        <taxon>Suillus</taxon>
    </lineage>
</organism>
<accession>A0A9P7JV72</accession>
<dbReference type="Gene3D" id="1.10.10.10">
    <property type="entry name" value="Winged helix-like DNA-binding domain superfamily/Winged helix DNA-binding domain"/>
    <property type="match status" value="1"/>
</dbReference>
<gene>
    <name evidence="2" type="ORF">F5147DRAFT_134989</name>
</gene>
<keyword evidence="3" id="KW-1185">Reference proteome</keyword>
<proteinExistence type="predicted"/>
<dbReference type="AlphaFoldDB" id="A0A9P7JV72"/>
<dbReference type="Pfam" id="PF02270">
    <property type="entry name" value="TFIIF_beta"/>
    <property type="match status" value="1"/>
</dbReference>
<dbReference type="OrthoDB" id="449280at2759"/>
<dbReference type="InterPro" id="IPR036390">
    <property type="entry name" value="WH_DNA-bd_sf"/>
</dbReference>
<dbReference type="SUPFAM" id="SSF46785">
    <property type="entry name" value="Winged helix' DNA-binding domain"/>
    <property type="match status" value="1"/>
</dbReference>
<name>A0A9P7JV72_9AGAM</name>
<reference evidence="2" key="1">
    <citation type="journal article" date="2020" name="New Phytol.">
        <title>Comparative genomics reveals dynamic genome evolution in host specialist ectomycorrhizal fungi.</title>
        <authorList>
            <person name="Lofgren L.A."/>
            <person name="Nguyen N.H."/>
            <person name="Vilgalys R."/>
            <person name="Ruytinx J."/>
            <person name="Liao H.L."/>
            <person name="Branco S."/>
            <person name="Kuo A."/>
            <person name="LaButti K."/>
            <person name="Lipzen A."/>
            <person name="Andreopoulos W."/>
            <person name="Pangilinan J."/>
            <person name="Riley R."/>
            <person name="Hundley H."/>
            <person name="Na H."/>
            <person name="Barry K."/>
            <person name="Grigoriev I.V."/>
            <person name="Stajich J.E."/>
            <person name="Kennedy P.G."/>
        </authorList>
    </citation>
    <scope>NUCLEOTIDE SEQUENCE</scope>
    <source>
        <strain evidence="2">FC423</strain>
    </source>
</reference>
<comment type="caution">
    <text evidence="2">The sequence shown here is derived from an EMBL/GenBank/DDBJ whole genome shotgun (WGS) entry which is preliminary data.</text>
</comment>
<evidence type="ECO:0000313" key="2">
    <source>
        <dbReference type="EMBL" id="KAG2110273.1"/>
    </source>
</evidence>
<evidence type="ECO:0000259" key="1">
    <source>
        <dbReference type="Pfam" id="PF02270"/>
    </source>
</evidence>
<dbReference type="EMBL" id="JABBWM010000021">
    <property type="protein sequence ID" value="KAG2110273.1"/>
    <property type="molecule type" value="Genomic_DNA"/>
</dbReference>
<dbReference type="RefSeq" id="XP_041293951.1">
    <property type="nucleotide sequence ID" value="XM_041428210.1"/>
</dbReference>
<protein>
    <recommendedName>
        <fullName evidence="1">TFIIF beta subunit HTH domain-containing protein</fullName>
    </recommendedName>
</protein>
<dbReference type="GeneID" id="64690469"/>
<dbReference type="Proteomes" id="UP000823399">
    <property type="component" value="Unassembled WGS sequence"/>
</dbReference>
<feature type="domain" description="TFIIF beta subunit HTH" evidence="1">
    <location>
        <begin position="3"/>
        <end position="60"/>
    </location>
</feature>